<evidence type="ECO:0000256" key="3">
    <source>
        <dbReference type="ARBA" id="ARBA00011505"/>
    </source>
</evidence>
<keyword evidence="10" id="KW-0150">Chloroplast</keyword>
<sequence length="107" mass="12213">MKKKLRGTTDRPRLYVFKSNQHIYAQVIDDSKSQILIAQSSLSYRNVNSDQITSCSTCYISELVGKLIAKECQKKGIKKVIFDRGNKLYHGRIKALAESTREEGILF</sequence>
<reference evidence="10" key="1">
    <citation type="submission" date="2016-10" db="EMBL/GenBank/DDBJ databases">
        <title>Chloroplast genomes as a tool to resolve red algal phylogenies: a case study in the Nemaliales.</title>
        <authorList>
            <person name="Costa J.F."/>
            <person name="Lin S.M."/>
            <person name="Macaya E.C."/>
            <person name="Fernandez-Garcia C."/>
            <person name="Verbruggen H."/>
        </authorList>
    </citation>
    <scope>NUCLEOTIDE SEQUENCE</scope>
    <source>
        <strain evidence="10">J.0258</strain>
    </source>
</reference>
<comment type="subunit">
    <text evidence="3 9">Part of the 50S ribosomal subunit; contacts the 5S rRNA.</text>
</comment>
<keyword evidence="4 9" id="KW-0699">rRNA-binding</keyword>
<dbReference type="GO" id="GO:0005840">
    <property type="term" value="C:ribosome"/>
    <property type="evidence" value="ECO:0007669"/>
    <property type="project" value="UniProtKB-KW"/>
</dbReference>
<keyword evidence="5 9" id="KW-0694">RNA-binding</keyword>
<dbReference type="EMBL" id="LT622863">
    <property type="protein sequence ID" value="SCW21398.1"/>
    <property type="molecule type" value="Genomic_DNA"/>
</dbReference>
<evidence type="ECO:0000313" key="10">
    <source>
        <dbReference type="EMBL" id="SCW21398.1"/>
    </source>
</evidence>
<name>A0A1G4NRW3_9FLOR</name>
<dbReference type="RefSeq" id="YP_009313144.1">
    <property type="nucleotide sequence ID" value="NC_031655.1"/>
</dbReference>
<dbReference type="GO" id="GO:1990904">
    <property type="term" value="C:ribonucleoprotein complex"/>
    <property type="evidence" value="ECO:0007669"/>
    <property type="project" value="UniProtKB-KW"/>
</dbReference>
<dbReference type="GO" id="GO:0008097">
    <property type="term" value="F:5S rRNA binding"/>
    <property type="evidence" value="ECO:0007669"/>
    <property type="project" value="TreeGrafter"/>
</dbReference>
<dbReference type="GO" id="GO:0006412">
    <property type="term" value="P:translation"/>
    <property type="evidence" value="ECO:0007669"/>
    <property type="project" value="UniProtKB-UniRule"/>
</dbReference>
<dbReference type="GO" id="GO:0003735">
    <property type="term" value="F:structural constituent of ribosome"/>
    <property type="evidence" value="ECO:0007669"/>
    <property type="project" value="InterPro"/>
</dbReference>
<dbReference type="PANTHER" id="PTHR12899">
    <property type="entry name" value="39S RIBOSOMAL PROTEIN L18, MITOCHONDRIAL"/>
    <property type="match status" value="1"/>
</dbReference>
<dbReference type="InterPro" id="IPR004389">
    <property type="entry name" value="Ribosomal_uL18_bac-type"/>
</dbReference>
<comment type="function">
    <text evidence="1 9">Binds 5S rRNA, forms part of the central protuberance of the 50S subunit.</text>
</comment>
<keyword evidence="7 9" id="KW-0687">Ribonucleoprotein</keyword>
<comment type="similarity">
    <text evidence="2 9">Belongs to the universal ribosomal protein uL18 family.</text>
</comment>
<gene>
    <name evidence="9 10" type="primary">rpl18</name>
    <name evidence="10" type="ORF">BQ776_176</name>
</gene>
<comment type="subcellular location">
    <subcellularLocation>
        <location evidence="9">Plastid</location>
        <location evidence="9">Chloroplast</location>
    </subcellularLocation>
</comment>
<dbReference type="Gene3D" id="3.30.420.100">
    <property type="match status" value="1"/>
</dbReference>
<dbReference type="InterPro" id="IPR005484">
    <property type="entry name" value="Ribosomal_uL18_bac/plant/anim"/>
</dbReference>
<accession>A0A1G4NRW3</accession>
<keyword evidence="10" id="KW-0934">Plastid</keyword>
<dbReference type="GeneID" id="30000038"/>
<evidence type="ECO:0000256" key="8">
    <source>
        <dbReference type="ARBA" id="ARBA00035303"/>
    </source>
</evidence>
<evidence type="ECO:0000256" key="7">
    <source>
        <dbReference type="ARBA" id="ARBA00023274"/>
    </source>
</evidence>
<dbReference type="Pfam" id="PF00861">
    <property type="entry name" value="Ribosomal_L18p"/>
    <property type="match status" value="1"/>
</dbReference>
<geneLocation type="chloroplast" evidence="10"/>
<dbReference type="SUPFAM" id="SSF53137">
    <property type="entry name" value="Translational machinery components"/>
    <property type="match status" value="1"/>
</dbReference>
<dbReference type="AlphaFoldDB" id="A0A1G4NRW3"/>
<protein>
    <recommendedName>
        <fullName evidence="8 9">Large ribosomal subunit protein uL18c</fullName>
    </recommendedName>
</protein>
<dbReference type="CDD" id="cd00432">
    <property type="entry name" value="Ribosomal_L18_L5e"/>
    <property type="match status" value="1"/>
</dbReference>
<dbReference type="FunFam" id="3.30.420.100:FF:000001">
    <property type="entry name" value="50S ribosomal protein L18"/>
    <property type="match status" value="1"/>
</dbReference>
<dbReference type="HAMAP" id="MF_01337_B">
    <property type="entry name" value="Ribosomal_uL18_B"/>
    <property type="match status" value="1"/>
</dbReference>
<evidence type="ECO:0000256" key="6">
    <source>
        <dbReference type="ARBA" id="ARBA00022980"/>
    </source>
</evidence>
<reference evidence="10" key="2">
    <citation type="submission" date="2016-10" db="EMBL/GenBank/DDBJ databases">
        <authorList>
            <person name="de Groot N.N."/>
        </authorList>
    </citation>
    <scope>NUCLEOTIDE SEQUENCE</scope>
    <source>
        <strain evidence="10">J.0258</strain>
    </source>
</reference>
<dbReference type="NCBIfam" id="TIGR00060">
    <property type="entry name" value="L18_bact"/>
    <property type="match status" value="1"/>
</dbReference>
<proteinExistence type="inferred from homology"/>
<evidence type="ECO:0000256" key="2">
    <source>
        <dbReference type="ARBA" id="ARBA00007116"/>
    </source>
</evidence>
<evidence type="ECO:0000256" key="4">
    <source>
        <dbReference type="ARBA" id="ARBA00022730"/>
    </source>
</evidence>
<keyword evidence="6 9" id="KW-0689">Ribosomal protein</keyword>
<dbReference type="GO" id="GO:0009507">
    <property type="term" value="C:chloroplast"/>
    <property type="evidence" value="ECO:0007669"/>
    <property type="project" value="UniProtKB-SubCell"/>
</dbReference>
<evidence type="ECO:0000256" key="9">
    <source>
        <dbReference type="HAMAP-Rule" id="MF_01337"/>
    </source>
</evidence>
<organism evidence="10">
    <name type="scientific">Dermonema virens</name>
    <dbReference type="NCBI Taxonomy" id="1077399"/>
    <lineage>
        <taxon>Eukaryota</taxon>
        <taxon>Rhodophyta</taxon>
        <taxon>Florideophyceae</taxon>
        <taxon>Nemaliophycidae</taxon>
        <taxon>Nemaliales</taxon>
        <taxon>Liagoraceae</taxon>
        <taxon>Dermonema</taxon>
    </lineage>
</organism>
<evidence type="ECO:0000256" key="5">
    <source>
        <dbReference type="ARBA" id="ARBA00022884"/>
    </source>
</evidence>
<dbReference type="InterPro" id="IPR057268">
    <property type="entry name" value="Ribosomal_L18"/>
</dbReference>
<evidence type="ECO:0000256" key="1">
    <source>
        <dbReference type="ARBA" id="ARBA00003898"/>
    </source>
</evidence>
<dbReference type="PANTHER" id="PTHR12899:SF3">
    <property type="entry name" value="LARGE RIBOSOMAL SUBUNIT PROTEIN UL18M"/>
    <property type="match status" value="1"/>
</dbReference>